<evidence type="ECO:0000256" key="1">
    <source>
        <dbReference type="SAM" id="MobiDB-lite"/>
    </source>
</evidence>
<evidence type="ECO:0000256" key="2">
    <source>
        <dbReference type="SAM" id="SignalP"/>
    </source>
</evidence>
<reference evidence="3" key="1">
    <citation type="submission" date="2021-03" db="EMBL/GenBank/DDBJ databases">
        <title>Draft genome sequence of rust myrtle Austropuccinia psidii MF-1, a brazilian biotype.</title>
        <authorList>
            <person name="Quecine M.C."/>
            <person name="Pachon D.M.R."/>
            <person name="Bonatelli M.L."/>
            <person name="Correr F.H."/>
            <person name="Franceschini L.M."/>
            <person name="Leite T.F."/>
            <person name="Margarido G.R.A."/>
            <person name="Almeida C.A."/>
            <person name="Ferrarezi J.A."/>
            <person name="Labate C.A."/>
        </authorList>
    </citation>
    <scope>NUCLEOTIDE SEQUENCE</scope>
    <source>
        <strain evidence="3">MF-1</strain>
    </source>
</reference>
<dbReference type="EMBL" id="AVOT02031187">
    <property type="protein sequence ID" value="MBW0524649.1"/>
    <property type="molecule type" value="Genomic_DNA"/>
</dbReference>
<proteinExistence type="predicted"/>
<sequence>MTATRQLRSLILLVLSVWPGARIAFNTTILDPQNASTVSLERGHVTVPGFQLLMSGGIYEVGRMGLLGKSSQLLMELQGITIVSNLNTLIKIGTDILDVVTGSKKRDVARWTNVGGPIPVGGRPIYSSSAVPISRINTEEVVKRIRMIADSQTDPDAEGSDELDGEEVVVVSNSVDHQSSTLSSHPLSNRFQSQVIPSTPRTFQTVLSSIPTSLPPASPSPSHARSSLNQAVIPSPNQQPRNSPITTSQQLRPMASSSRKRDGLSPLPFPATQVFQRRDCWPIQINREDQSAASENQDAVARLFRRGDYVCK</sequence>
<comment type="caution">
    <text evidence="3">The sequence shown here is derived from an EMBL/GenBank/DDBJ whole genome shotgun (WGS) entry which is preliminary data.</text>
</comment>
<keyword evidence="2" id="KW-0732">Signal</keyword>
<feature type="region of interest" description="Disordered" evidence="1">
    <location>
        <begin position="209"/>
        <end position="269"/>
    </location>
</feature>
<feature type="chain" id="PRO_5040337323" evidence="2">
    <location>
        <begin position="25"/>
        <end position="312"/>
    </location>
</feature>
<accession>A0A9Q3I3G1</accession>
<protein>
    <submittedName>
        <fullName evidence="3">Uncharacterized protein</fullName>
    </submittedName>
</protein>
<evidence type="ECO:0000313" key="4">
    <source>
        <dbReference type="Proteomes" id="UP000765509"/>
    </source>
</evidence>
<keyword evidence="4" id="KW-1185">Reference proteome</keyword>
<evidence type="ECO:0000313" key="3">
    <source>
        <dbReference type="EMBL" id="MBW0524649.1"/>
    </source>
</evidence>
<dbReference type="Proteomes" id="UP000765509">
    <property type="component" value="Unassembled WGS sequence"/>
</dbReference>
<organism evidence="3 4">
    <name type="scientific">Austropuccinia psidii MF-1</name>
    <dbReference type="NCBI Taxonomy" id="1389203"/>
    <lineage>
        <taxon>Eukaryota</taxon>
        <taxon>Fungi</taxon>
        <taxon>Dikarya</taxon>
        <taxon>Basidiomycota</taxon>
        <taxon>Pucciniomycotina</taxon>
        <taxon>Pucciniomycetes</taxon>
        <taxon>Pucciniales</taxon>
        <taxon>Sphaerophragmiaceae</taxon>
        <taxon>Austropuccinia</taxon>
    </lineage>
</organism>
<feature type="compositionally biased region" description="Polar residues" evidence="1">
    <location>
        <begin position="229"/>
        <end position="257"/>
    </location>
</feature>
<feature type="signal peptide" evidence="2">
    <location>
        <begin position="1"/>
        <end position="24"/>
    </location>
</feature>
<gene>
    <name evidence="3" type="ORF">O181_064364</name>
</gene>
<dbReference type="AlphaFoldDB" id="A0A9Q3I3G1"/>
<name>A0A9Q3I3G1_9BASI</name>